<evidence type="ECO:0000259" key="5">
    <source>
        <dbReference type="Pfam" id="PF13407"/>
    </source>
</evidence>
<dbReference type="STRING" id="197479.BFW38_02530"/>
<dbReference type="Gene3D" id="3.40.50.2300">
    <property type="match status" value="2"/>
</dbReference>
<feature type="signal peptide" evidence="4">
    <location>
        <begin position="1"/>
        <end position="21"/>
    </location>
</feature>
<evidence type="ECO:0000256" key="4">
    <source>
        <dbReference type="SAM" id="SignalP"/>
    </source>
</evidence>
<evidence type="ECO:0000313" key="6">
    <source>
        <dbReference type="EMBL" id="ODC02589.1"/>
    </source>
</evidence>
<keyword evidence="3 4" id="KW-0732">Signal</keyword>
<dbReference type="InterPro" id="IPR025997">
    <property type="entry name" value="SBP_2_dom"/>
</dbReference>
<evidence type="ECO:0000256" key="2">
    <source>
        <dbReference type="ARBA" id="ARBA00007639"/>
    </source>
</evidence>
<keyword evidence="7" id="KW-1185">Reference proteome</keyword>
<proteinExistence type="inferred from homology"/>
<dbReference type="Pfam" id="PF13407">
    <property type="entry name" value="Peripla_BP_4"/>
    <property type="match status" value="1"/>
</dbReference>
<dbReference type="Proteomes" id="UP000094291">
    <property type="component" value="Unassembled WGS sequence"/>
</dbReference>
<protein>
    <recommendedName>
        <fullName evidence="5">Periplasmic binding protein domain-containing protein</fullName>
    </recommendedName>
</protein>
<sequence length="306" mass="33472">MTRCLPLCGFFLLLTSLSIRADVIAYSTSGQDSFLNQLAQAVELRVSEYSAHSYVESADHDLEAQVDHIRKFTQADVDAIILTPVSASPDAVKQLLDARGDSDIPLVFLNVMPDQHLVPDGVVVVGSNEVESGTMEMETLAELADYQGQVAILKGQPGHPAAEIRTQDIYDVVDRYEGMKVSLNETANWSRNEAFNIVTRWLKESPDDFNIIAANNDEMALGAIMALEKAGVDPNRYWIGGVDASPGALRAMKAGILDVTILQDGNAQARSAVDAAFRLMAQHPVASPIWVPFKRVTPDQVDRYLE</sequence>
<gene>
    <name evidence="6" type="ORF">BFW38_02530</name>
</gene>
<feature type="chain" id="PRO_5009119607" description="Periplasmic binding protein domain-containing protein" evidence="4">
    <location>
        <begin position="22"/>
        <end position="306"/>
    </location>
</feature>
<organism evidence="6 7">
    <name type="scientific">Terasakiispira papahanaumokuakeensis</name>
    <dbReference type="NCBI Taxonomy" id="197479"/>
    <lineage>
        <taxon>Bacteria</taxon>
        <taxon>Pseudomonadati</taxon>
        <taxon>Pseudomonadota</taxon>
        <taxon>Gammaproteobacteria</taxon>
        <taxon>Oceanospirillales</taxon>
        <taxon>Terasakiispira</taxon>
    </lineage>
</organism>
<evidence type="ECO:0000256" key="3">
    <source>
        <dbReference type="ARBA" id="ARBA00022729"/>
    </source>
</evidence>
<dbReference type="GO" id="GO:0030246">
    <property type="term" value="F:carbohydrate binding"/>
    <property type="evidence" value="ECO:0007669"/>
    <property type="project" value="UniProtKB-ARBA"/>
</dbReference>
<dbReference type="RefSeq" id="WP_068996974.1">
    <property type="nucleotide sequence ID" value="NZ_MDTQ01000001.1"/>
</dbReference>
<dbReference type="SUPFAM" id="SSF53822">
    <property type="entry name" value="Periplasmic binding protein-like I"/>
    <property type="match status" value="1"/>
</dbReference>
<evidence type="ECO:0000313" key="7">
    <source>
        <dbReference type="Proteomes" id="UP000094291"/>
    </source>
</evidence>
<evidence type="ECO:0000256" key="1">
    <source>
        <dbReference type="ARBA" id="ARBA00004196"/>
    </source>
</evidence>
<dbReference type="GO" id="GO:0030313">
    <property type="term" value="C:cell envelope"/>
    <property type="evidence" value="ECO:0007669"/>
    <property type="project" value="UniProtKB-SubCell"/>
</dbReference>
<dbReference type="EMBL" id="MDTQ01000001">
    <property type="protein sequence ID" value="ODC02589.1"/>
    <property type="molecule type" value="Genomic_DNA"/>
</dbReference>
<dbReference type="CDD" id="cd06301">
    <property type="entry name" value="PBP1_rhizopine_binding-like"/>
    <property type="match status" value="1"/>
</dbReference>
<feature type="domain" description="Periplasmic binding protein" evidence="5">
    <location>
        <begin position="28"/>
        <end position="280"/>
    </location>
</feature>
<dbReference type="PANTHER" id="PTHR46847:SF1">
    <property type="entry name" value="D-ALLOSE-BINDING PERIPLASMIC PROTEIN-RELATED"/>
    <property type="match status" value="1"/>
</dbReference>
<comment type="similarity">
    <text evidence="2">Belongs to the bacterial solute-binding protein 2 family.</text>
</comment>
<reference evidence="6 7" key="1">
    <citation type="submission" date="2016-08" db="EMBL/GenBank/DDBJ databases">
        <authorList>
            <person name="Seilhamer J.J."/>
        </authorList>
    </citation>
    <scope>NUCLEOTIDE SEQUENCE [LARGE SCALE GENOMIC DNA]</scope>
    <source>
        <strain evidence="6 7">PH27A</strain>
    </source>
</reference>
<dbReference type="OrthoDB" id="4827464at2"/>
<comment type="subcellular location">
    <subcellularLocation>
        <location evidence="1">Cell envelope</location>
    </subcellularLocation>
</comment>
<accession>A0A1E2V6G7</accession>
<dbReference type="AlphaFoldDB" id="A0A1E2V6G7"/>
<dbReference type="GO" id="GO:0055085">
    <property type="term" value="P:transmembrane transport"/>
    <property type="evidence" value="ECO:0007669"/>
    <property type="project" value="UniProtKB-ARBA"/>
</dbReference>
<dbReference type="InterPro" id="IPR028082">
    <property type="entry name" value="Peripla_BP_I"/>
</dbReference>
<comment type="caution">
    <text evidence="6">The sequence shown here is derived from an EMBL/GenBank/DDBJ whole genome shotgun (WGS) entry which is preliminary data.</text>
</comment>
<dbReference type="PANTHER" id="PTHR46847">
    <property type="entry name" value="D-ALLOSE-BINDING PERIPLASMIC PROTEIN-RELATED"/>
    <property type="match status" value="1"/>
</dbReference>
<name>A0A1E2V6G7_9GAMM</name>